<reference evidence="9 12" key="2">
    <citation type="submission" date="2023-08" db="EMBL/GenBank/DDBJ databases">
        <title>Genomic surveillance of Staphylococcus haemolyticus neonatal outbreak in southern France.</title>
        <authorList>
            <person name="Magnan C."/>
            <person name="Morsli M."/>
            <person name="Thiery B."/>
            <person name="Salipante F."/>
            <person name="Attar J."/>
            <person name="Massimo D.M."/>
            <person name="Ory J."/>
            <person name="Pantel A."/>
            <person name="Lavigne J.-P."/>
        </authorList>
    </citation>
    <scope>NUCLEOTIDE SEQUENCE [LARGE SCALE GENOMIC DNA]</scope>
    <source>
        <strain evidence="9 12">NSH026</strain>
    </source>
</reference>
<dbReference type="PIRSF" id="PIRSF000699">
    <property type="entry name" value="PTS_IILac_III"/>
    <property type="match status" value="1"/>
</dbReference>
<protein>
    <submittedName>
        <fullName evidence="10">PTS lactose/cellobiose transporter subunit IIA</fullName>
    </submittedName>
</protein>
<evidence type="ECO:0000313" key="11">
    <source>
        <dbReference type="Proteomes" id="UP000238153"/>
    </source>
</evidence>
<evidence type="ECO:0000256" key="5">
    <source>
        <dbReference type="PIRSR" id="PIRSR000699-1"/>
    </source>
</evidence>
<sequence>MENKNEAEIFEIIAHGGNAKSLAYEALNSAAEGNFEEAKKLLDESEHEMAEAHKTQTRLIQDEINGEKVDTSLLMIHAQDHLMTALSEKSLIEKMIELYKKLEEK</sequence>
<dbReference type="InterPro" id="IPR036542">
    <property type="entry name" value="PTS_IIA_lac/cel_sf"/>
</dbReference>
<dbReference type="GO" id="GO:0016740">
    <property type="term" value="F:transferase activity"/>
    <property type="evidence" value="ECO:0007669"/>
    <property type="project" value="UniProtKB-KW"/>
</dbReference>
<dbReference type="STRING" id="1283.ShL2_00115"/>
<keyword evidence="8" id="KW-0175">Coiled coil</keyword>
<dbReference type="Proteomes" id="UP001269271">
    <property type="component" value="Unassembled WGS sequence"/>
</dbReference>
<keyword evidence="12" id="KW-1185">Reference proteome</keyword>
<dbReference type="AlphaFoldDB" id="A0A2A1KC97"/>
<name>A0A2A1KC97_STAHA</name>
<dbReference type="PANTHER" id="PTHR34382:SF7">
    <property type="entry name" value="PTS SYSTEM N,N'-DIACETYLCHITOBIOSE-SPECIFIC EIIA COMPONENT"/>
    <property type="match status" value="1"/>
</dbReference>
<evidence type="ECO:0000313" key="10">
    <source>
        <dbReference type="EMBL" id="PPJ76062.1"/>
    </source>
</evidence>
<keyword evidence="4" id="KW-0598">Phosphotransferase system</keyword>
<comment type="cofactor">
    <cofactor evidence="6">
        <name>Mg(2+)</name>
        <dbReference type="ChEBI" id="CHEBI:18420"/>
    </cofactor>
    <text evidence="6">Binds 1 Mg(2+) ion per trimer.</text>
</comment>
<dbReference type="Proteomes" id="UP000238153">
    <property type="component" value="Unassembled WGS sequence"/>
</dbReference>
<dbReference type="KEGG" id="shh:ShL2_00115"/>
<dbReference type="InterPro" id="IPR003188">
    <property type="entry name" value="PTS_IIA_lac/cel"/>
</dbReference>
<evidence type="ECO:0000256" key="8">
    <source>
        <dbReference type="SAM" id="Coils"/>
    </source>
</evidence>
<feature type="active site" description="Tele-phosphohistidine intermediate" evidence="5">
    <location>
        <position position="77"/>
    </location>
</feature>
<proteinExistence type="predicted"/>
<dbReference type="RefSeq" id="WP_016930533.1">
    <property type="nucleotide sequence ID" value="NZ_CAJCGC010000039.1"/>
</dbReference>
<keyword evidence="2" id="KW-0762">Sugar transport</keyword>
<reference evidence="10 11" key="1">
    <citation type="submission" date="2017-11" db="EMBL/GenBank/DDBJ databases">
        <authorList>
            <person name="Founou R.C."/>
            <person name="Founou L."/>
            <person name="Allam M."/>
            <person name="Ismail A."/>
            <person name="Essack S.Y."/>
        </authorList>
    </citation>
    <scope>NUCLEOTIDE SEQUENCE [LARGE SCALE GENOMIC DNA]</scope>
    <source>
        <strain evidence="10 11">G811N2B1</strain>
    </source>
</reference>
<keyword evidence="6" id="KW-0460">Magnesium</keyword>
<evidence type="ECO:0000313" key="12">
    <source>
        <dbReference type="Proteomes" id="UP001269271"/>
    </source>
</evidence>
<dbReference type="PANTHER" id="PTHR34382">
    <property type="entry name" value="PTS SYSTEM N,N'-DIACETYLCHITOBIOSE-SPECIFIC EIIA COMPONENT"/>
    <property type="match status" value="1"/>
</dbReference>
<evidence type="ECO:0000256" key="7">
    <source>
        <dbReference type="PROSITE-ProRule" id="PRU00418"/>
    </source>
</evidence>
<feature type="modified residue" description="Phosphohistidine; by HPr" evidence="7">
    <location>
        <position position="77"/>
    </location>
</feature>
<feature type="binding site" evidence="6">
    <location>
        <position position="80"/>
    </location>
    <ligand>
        <name>Mg(2+)</name>
        <dbReference type="ChEBI" id="CHEBI:18420"/>
        <note>ligand shared between all trimeric partners</note>
    </ligand>
</feature>
<dbReference type="EMBL" id="PGWX01000235">
    <property type="protein sequence ID" value="PPJ76062.1"/>
    <property type="molecule type" value="Genomic_DNA"/>
</dbReference>
<dbReference type="EMBL" id="JAVSOO010000009">
    <property type="protein sequence ID" value="MDT4286328.1"/>
    <property type="molecule type" value="Genomic_DNA"/>
</dbReference>
<dbReference type="PROSITE" id="PS51095">
    <property type="entry name" value="PTS_EIIA_TYPE_3"/>
    <property type="match status" value="1"/>
</dbReference>
<dbReference type="Gene3D" id="1.20.58.80">
    <property type="entry name" value="Phosphotransferase system, lactose/cellobiose-type IIA subunit"/>
    <property type="match status" value="1"/>
</dbReference>
<keyword evidence="3" id="KW-0808">Transferase</keyword>
<dbReference type="CDD" id="cd00215">
    <property type="entry name" value="PTS_IIA_lac"/>
    <property type="match status" value="1"/>
</dbReference>
<dbReference type="Pfam" id="PF02255">
    <property type="entry name" value="PTS_IIA"/>
    <property type="match status" value="1"/>
</dbReference>
<evidence type="ECO:0000256" key="4">
    <source>
        <dbReference type="ARBA" id="ARBA00022683"/>
    </source>
</evidence>
<keyword evidence="1" id="KW-0813">Transport</keyword>
<evidence type="ECO:0000256" key="3">
    <source>
        <dbReference type="ARBA" id="ARBA00022679"/>
    </source>
</evidence>
<dbReference type="SUPFAM" id="SSF46973">
    <property type="entry name" value="Enzyme IIa from lactose specific PTS, IIa-lac"/>
    <property type="match status" value="1"/>
</dbReference>
<evidence type="ECO:0000256" key="1">
    <source>
        <dbReference type="ARBA" id="ARBA00022448"/>
    </source>
</evidence>
<evidence type="ECO:0000313" key="9">
    <source>
        <dbReference type="EMBL" id="MDT4286328.1"/>
    </source>
</evidence>
<feature type="coiled-coil region" evidence="8">
    <location>
        <begin position="28"/>
        <end position="55"/>
    </location>
</feature>
<evidence type="ECO:0000256" key="6">
    <source>
        <dbReference type="PIRSR" id="PIRSR000699-2"/>
    </source>
</evidence>
<dbReference type="GO" id="GO:0009401">
    <property type="term" value="P:phosphoenolpyruvate-dependent sugar phosphotransferase system"/>
    <property type="evidence" value="ECO:0007669"/>
    <property type="project" value="UniProtKB-KW"/>
</dbReference>
<organism evidence="10 11">
    <name type="scientific">Staphylococcus haemolyticus</name>
    <dbReference type="NCBI Taxonomy" id="1283"/>
    <lineage>
        <taxon>Bacteria</taxon>
        <taxon>Bacillati</taxon>
        <taxon>Bacillota</taxon>
        <taxon>Bacilli</taxon>
        <taxon>Bacillales</taxon>
        <taxon>Staphylococcaceae</taxon>
        <taxon>Staphylococcus</taxon>
    </lineage>
</organism>
<keyword evidence="6" id="KW-0479">Metal-binding</keyword>
<comment type="caution">
    <text evidence="10">The sequence shown here is derived from an EMBL/GenBank/DDBJ whole genome shotgun (WGS) entry which is preliminary data.</text>
</comment>
<evidence type="ECO:0000256" key="2">
    <source>
        <dbReference type="ARBA" id="ARBA00022597"/>
    </source>
</evidence>
<gene>
    <name evidence="10" type="ORF">CV019_04515</name>
    <name evidence="9" type="ORF">RO950_04755</name>
</gene>
<dbReference type="GO" id="GO:0046872">
    <property type="term" value="F:metal ion binding"/>
    <property type="evidence" value="ECO:0007669"/>
    <property type="project" value="UniProtKB-KW"/>
</dbReference>
<accession>A0A2A1KC97</accession>